<keyword evidence="7" id="KW-1185">Reference proteome</keyword>
<dbReference type="RefSeq" id="XP_067923770.1">
    <property type="nucleotide sequence ID" value="XM_068064248.1"/>
</dbReference>
<evidence type="ECO:0000256" key="2">
    <source>
        <dbReference type="ARBA" id="ARBA00022771"/>
    </source>
</evidence>
<dbReference type="OrthoDB" id="5963at2759"/>
<evidence type="ECO:0000256" key="4">
    <source>
        <dbReference type="SAM" id="Coils"/>
    </source>
</evidence>
<accession>A0A2C6L309</accession>
<dbReference type="SUPFAM" id="SSF57850">
    <property type="entry name" value="RING/U-box"/>
    <property type="match status" value="1"/>
</dbReference>
<sequence length="295" mass="33570">MDAYECPVCYESCYHHPERKLFHSDICKHRICGTCLNLHFGVGRGDDGAGGKGVARGGGSGSSGSERRGFCPVCRTALTRSNYKETDPDMEIFEIEKEVRKRVESIYNSTRDRFTDTPAYDDYREKKEEIVFQLVNGTDETLKRKLEAELRAHEKQNSKIILENKEILKQREKEKIRRIVQREGVFYEVVKQRVALSRGAPVDKDQLTHPLERQYAAYFRDERGPIAAATPADGIARPLNPSIKEDTDIPKPRYKNREQFERAGVAGGYTQQMVFANGMQELLGSFSALLALQSR</sequence>
<organism evidence="6 7">
    <name type="scientific">Cystoisospora suis</name>
    <dbReference type="NCBI Taxonomy" id="483139"/>
    <lineage>
        <taxon>Eukaryota</taxon>
        <taxon>Sar</taxon>
        <taxon>Alveolata</taxon>
        <taxon>Apicomplexa</taxon>
        <taxon>Conoidasida</taxon>
        <taxon>Coccidia</taxon>
        <taxon>Eucoccidiorida</taxon>
        <taxon>Eimeriorina</taxon>
        <taxon>Sarcocystidae</taxon>
        <taxon>Cystoisospora</taxon>
    </lineage>
</organism>
<feature type="domain" description="RING-type" evidence="5">
    <location>
        <begin position="6"/>
        <end position="74"/>
    </location>
</feature>
<dbReference type="SMART" id="SM00184">
    <property type="entry name" value="RING"/>
    <property type="match status" value="1"/>
</dbReference>
<dbReference type="InterPro" id="IPR017907">
    <property type="entry name" value="Znf_RING_CS"/>
</dbReference>
<comment type="caution">
    <text evidence="6">The sequence shown here is derived from an EMBL/GenBank/DDBJ whole genome shotgun (WGS) entry which is preliminary data.</text>
</comment>
<dbReference type="GO" id="GO:0006281">
    <property type="term" value="P:DNA repair"/>
    <property type="evidence" value="ECO:0007669"/>
    <property type="project" value="TreeGrafter"/>
</dbReference>
<dbReference type="GO" id="GO:0008270">
    <property type="term" value="F:zinc ion binding"/>
    <property type="evidence" value="ECO:0007669"/>
    <property type="project" value="UniProtKB-KW"/>
</dbReference>
<keyword evidence="1" id="KW-0479">Metal-binding</keyword>
<dbReference type="AlphaFoldDB" id="A0A2C6L309"/>
<name>A0A2C6L309_9APIC</name>
<evidence type="ECO:0000256" key="1">
    <source>
        <dbReference type="ARBA" id="ARBA00022723"/>
    </source>
</evidence>
<dbReference type="Proteomes" id="UP000221165">
    <property type="component" value="Unassembled WGS sequence"/>
</dbReference>
<proteinExistence type="predicted"/>
<protein>
    <submittedName>
        <fullName evidence="6">Cdk-activating kinase assembly</fullName>
    </submittedName>
</protein>
<evidence type="ECO:0000313" key="6">
    <source>
        <dbReference type="EMBL" id="PHJ22093.1"/>
    </source>
</evidence>
<dbReference type="GeneID" id="94427459"/>
<evidence type="ECO:0000256" key="3">
    <source>
        <dbReference type="ARBA" id="ARBA00022833"/>
    </source>
</evidence>
<dbReference type="InterPro" id="IPR015877">
    <property type="entry name" value="MAT1_centre"/>
</dbReference>
<reference evidence="6 7" key="1">
    <citation type="journal article" date="2017" name="Int. J. Parasitol.">
        <title>The genome of the protozoan parasite Cystoisospora suis and a reverse vaccinology approach to identify vaccine candidates.</title>
        <authorList>
            <person name="Palmieri N."/>
            <person name="Shrestha A."/>
            <person name="Ruttkowski B."/>
            <person name="Beck T."/>
            <person name="Vogl C."/>
            <person name="Tomley F."/>
            <person name="Blake D.P."/>
            <person name="Joachim A."/>
        </authorList>
    </citation>
    <scope>NUCLEOTIDE SEQUENCE [LARGE SCALE GENOMIC DNA]</scope>
    <source>
        <strain evidence="6 7">Wien I</strain>
    </source>
</reference>
<keyword evidence="6" id="KW-0418">Kinase</keyword>
<evidence type="ECO:0000259" key="5">
    <source>
        <dbReference type="SMART" id="SM00184"/>
    </source>
</evidence>
<dbReference type="InterPro" id="IPR001841">
    <property type="entry name" value="Znf_RING"/>
</dbReference>
<dbReference type="InterPro" id="IPR013083">
    <property type="entry name" value="Znf_RING/FYVE/PHD"/>
</dbReference>
<feature type="coiled-coil region" evidence="4">
    <location>
        <begin position="143"/>
        <end position="182"/>
    </location>
</feature>
<keyword evidence="3" id="KW-0862">Zinc</keyword>
<dbReference type="PANTHER" id="PTHR12683">
    <property type="entry name" value="CDK-ACTIVATING KINASE ASSEMBLY FACTOR MAT1"/>
    <property type="match status" value="1"/>
</dbReference>
<gene>
    <name evidence="6" type="ORF">CSUI_004053</name>
</gene>
<keyword evidence="4" id="KW-0175">Coiled coil</keyword>
<keyword evidence="6" id="KW-0808">Transferase</keyword>
<dbReference type="GO" id="GO:0016301">
    <property type="term" value="F:kinase activity"/>
    <property type="evidence" value="ECO:0007669"/>
    <property type="project" value="UniProtKB-KW"/>
</dbReference>
<keyword evidence="2" id="KW-0863">Zinc-finger</keyword>
<dbReference type="EMBL" id="MIGC01001821">
    <property type="protein sequence ID" value="PHJ22093.1"/>
    <property type="molecule type" value="Genomic_DNA"/>
</dbReference>
<dbReference type="VEuPathDB" id="ToxoDB:CSUI_004053"/>
<dbReference type="Pfam" id="PF06391">
    <property type="entry name" value="MAT1"/>
    <property type="match status" value="1"/>
</dbReference>
<dbReference type="PANTHER" id="PTHR12683:SF13">
    <property type="entry name" value="CDK-ACTIVATING KINASE ASSEMBLY FACTOR MAT1"/>
    <property type="match status" value="1"/>
</dbReference>
<dbReference type="GO" id="GO:0005675">
    <property type="term" value="C:transcription factor TFIIH holo complex"/>
    <property type="evidence" value="ECO:0007669"/>
    <property type="project" value="TreeGrafter"/>
</dbReference>
<evidence type="ECO:0000313" key="7">
    <source>
        <dbReference type="Proteomes" id="UP000221165"/>
    </source>
</evidence>
<dbReference type="GO" id="GO:0006357">
    <property type="term" value="P:regulation of transcription by RNA polymerase II"/>
    <property type="evidence" value="ECO:0007669"/>
    <property type="project" value="TreeGrafter"/>
</dbReference>
<dbReference type="Gene3D" id="3.30.40.10">
    <property type="entry name" value="Zinc/RING finger domain, C3HC4 (zinc finger)"/>
    <property type="match status" value="1"/>
</dbReference>
<dbReference type="PROSITE" id="PS00518">
    <property type="entry name" value="ZF_RING_1"/>
    <property type="match status" value="1"/>
</dbReference>